<dbReference type="GO" id="GO:0008233">
    <property type="term" value="F:peptidase activity"/>
    <property type="evidence" value="ECO:0007669"/>
    <property type="project" value="UniProtKB-KW"/>
</dbReference>
<evidence type="ECO:0000256" key="3">
    <source>
        <dbReference type="ARBA" id="ARBA00022801"/>
    </source>
</evidence>
<sequence>MFQFLAIPSISTDPAYHESCVQAADWCADATARHRLRARVEPTEGKPMVLAKWRDPADTNRPHVLFYGHYDVQPPDPLALWTASPFEAQLVDDAQHGQVIVARGASDDKGQVMTFFQACRAWMEVHGALPVDVTVLLEGEEESGSPSLAPFLGTHGDALKADIALVCDTGQWDAQTPAITAFLRGLAFSEVTLTGPSRDLHSGIYGGPAQNPIRVLCQLIADLHDETGRIAIPGFYDAVREPSSEQREAWRALGFETDKFLGEIGLSVPAGETDRSVLEQLWSRPTVEVNGIVGGYTGPGTKTVIPSQASAKLSFRLVPDQDPAKIIDGLHRFVAERSPPDVDVAYGGEGGSPAVGFDTNAPAFRAAAQALEAEWGKAPVIVGCGASIPIVESFRTRLGMDALLVGFALEDDRIHSPNEKYNLSSFEKGARSWARILGALGEQDARR</sequence>
<keyword evidence="1" id="KW-0645">Protease</keyword>
<gene>
    <name evidence="5" type="ORF">AUC71_17120</name>
</gene>
<dbReference type="NCBIfam" id="NF006579">
    <property type="entry name" value="PRK09104.1"/>
    <property type="match status" value="1"/>
</dbReference>
<proteinExistence type="predicted"/>
<keyword evidence="2" id="KW-0479">Metal-binding</keyword>
<comment type="caution">
    <text evidence="5">The sequence shown here is derived from an EMBL/GenBank/DDBJ whole genome shotgun (WGS) entry which is preliminary data.</text>
</comment>
<dbReference type="Pfam" id="PF07687">
    <property type="entry name" value="M20_dimer"/>
    <property type="match status" value="1"/>
</dbReference>
<reference evidence="5 6" key="1">
    <citation type="journal article" date="2016" name="Environ. Microbiol.">
        <title>New Methyloceanibacter diversity from North Sea sediments includes methanotroph containing solely the soluble methane monooxygenase.</title>
        <authorList>
            <person name="Vekeman B."/>
            <person name="Kerckhof F.M."/>
            <person name="Cremers G."/>
            <person name="de Vos P."/>
            <person name="Vandamme P."/>
            <person name="Boon N."/>
            <person name="Op den Camp H.J."/>
            <person name="Heylen K."/>
        </authorList>
    </citation>
    <scope>NUCLEOTIDE SEQUENCE [LARGE SCALE GENOMIC DNA]</scope>
    <source>
        <strain evidence="5 6">R-67177</strain>
    </source>
</reference>
<accession>A0A1E3WAH9</accession>
<dbReference type="AlphaFoldDB" id="A0A1E3WAH9"/>
<dbReference type="SUPFAM" id="SSF53187">
    <property type="entry name" value="Zn-dependent exopeptidases"/>
    <property type="match status" value="1"/>
</dbReference>
<dbReference type="PANTHER" id="PTHR43270">
    <property type="entry name" value="BETA-ALA-HIS DIPEPTIDASE"/>
    <property type="match status" value="1"/>
</dbReference>
<organism evidence="5 6">
    <name type="scientific">Methyloceanibacter marginalis</name>
    <dbReference type="NCBI Taxonomy" id="1774971"/>
    <lineage>
        <taxon>Bacteria</taxon>
        <taxon>Pseudomonadati</taxon>
        <taxon>Pseudomonadota</taxon>
        <taxon>Alphaproteobacteria</taxon>
        <taxon>Hyphomicrobiales</taxon>
        <taxon>Hyphomicrobiaceae</taxon>
        <taxon>Methyloceanibacter</taxon>
    </lineage>
</organism>
<dbReference type="Pfam" id="PF01546">
    <property type="entry name" value="Peptidase_M20"/>
    <property type="match status" value="1"/>
</dbReference>
<dbReference type="Gene3D" id="3.40.630.10">
    <property type="entry name" value="Zn peptidases"/>
    <property type="match status" value="1"/>
</dbReference>
<evidence type="ECO:0000256" key="2">
    <source>
        <dbReference type="ARBA" id="ARBA00022723"/>
    </source>
</evidence>
<dbReference type="Gene3D" id="3.30.70.360">
    <property type="match status" value="1"/>
</dbReference>
<keyword evidence="3" id="KW-0378">Hydrolase</keyword>
<dbReference type="GO" id="GO:0006508">
    <property type="term" value="P:proteolysis"/>
    <property type="evidence" value="ECO:0007669"/>
    <property type="project" value="UniProtKB-KW"/>
</dbReference>
<evidence type="ECO:0000256" key="1">
    <source>
        <dbReference type="ARBA" id="ARBA00022670"/>
    </source>
</evidence>
<dbReference type="InterPro" id="IPR002933">
    <property type="entry name" value="Peptidase_M20"/>
</dbReference>
<dbReference type="InterPro" id="IPR011650">
    <property type="entry name" value="Peptidase_M20_dimer"/>
</dbReference>
<keyword evidence="6" id="KW-1185">Reference proteome</keyword>
<feature type="domain" description="Peptidase M20 dimerisation" evidence="4">
    <location>
        <begin position="190"/>
        <end position="341"/>
    </location>
</feature>
<dbReference type="EMBL" id="LPWD01000413">
    <property type="protein sequence ID" value="ODS02097.1"/>
    <property type="molecule type" value="Genomic_DNA"/>
</dbReference>
<dbReference type="Proteomes" id="UP000095042">
    <property type="component" value="Unassembled WGS sequence"/>
</dbReference>
<dbReference type="GO" id="GO:0046872">
    <property type="term" value="F:metal ion binding"/>
    <property type="evidence" value="ECO:0007669"/>
    <property type="project" value="UniProtKB-KW"/>
</dbReference>
<dbReference type="PANTHER" id="PTHR43270:SF12">
    <property type="entry name" value="SUCCINYL-DIAMINOPIMELATE DESUCCINYLASE"/>
    <property type="match status" value="1"/>
</dbReference>
<dbReference type="InterPro" id="IPR051458">
    <property type="entry name" value="Cyt/Met_Dipeptidase"/>
</dbReference>
<evidence type="ECO:0000313" key="6">
    <source>
        <dbReference type="Proteomes" id="UP000095042"/>
    </source>
</evidence>
<evidence type="ECO:0000313" key="5">
    <source>
        <dbReference type="EMBL" id="ODS02097.1"/>
    </source>
</evidence>
<evidence type="ECO:0000259" key="4">
    <source>
        <dbReference type="Pfam" id="PF07687"/>
    </source>
</evidence>
<protein>
    <recommendedName>
        <fullName evidence="4">Peptidase M20 dimerisation domain-containing protein</fullName>
    </recommendedName>
</protein>
<dbReference type="RefSeq" id="WP_083238402.1">
    <property type="nucleotide sequence ID" value="NZ_LPWD01000413.1"/>
</dbReference>
<name>A0A1E3WAH9_9HYPH</name>